<feature type="domain" description="AAA+ ATPase" evidence="11">
    <location>
        <begin position="495"/>
        <end position="636"/>
    </location>
</feature>
<keyword evidence="13" id="KW-1185">Reference proteome</keyword>
<sequence length="1539" mass="167062">MSGFPNAQPSSYNPSIAAAFGPEPNRIPFLNTQSTPVDRSAYLPPAFSEDDDEDEKAVPYFSPAKSVPATTDQDKMRVTRSSAGGGAPSSPQEEISAGEGSNSGRRVPPIRFRKLRADNDEPGERPARRSTRAYNHNDEDEYDANGDEDAEGEEDEEEHEEEEEAEAEESKTVRLTRSGRPTKSYAEYEDDEESDGPIKPRGRGTRSSGRPTRTSAVMQDFVVDDEDEDPETDYGGAKGKGRKLRGASSGSRVAALAKRRKTTRRGSAESAPAIETDEDGEEGHDQDGTDADLPPSQRNYRLRQRKEVNYSLAAPPPSPPRDGFGRIVRGPRGSKSGGVSGGAFEIEGLGNGTMRGRNGKTGWDALPHSMSGKDYARAFGEEPDTSDDDIPAARKAGGALGSSAAGGGLLGAGGVGAGSAAAVMGGPGGALGANRDAVGRMKGGAELADADPLGVDMKVDFNAVGGLDAHVQQLKEMVSLPLLYPEVFQRFKVTPPRGVLFHGPPGTGKTLVARALAASCSSSGQPISFFMRKGADCLSKWVGEAERQLRLLFEEARASQPSIIFFDEIDGLAPVRSSKQDQIHASIVSTLLALMDGMDGRGQVVVIGATNRPDSVDPALRRPGRFDREFYFGLPNREARRAIIDIHTKEWNPPLDTAFKDRLAEVTKGYGGADLRALCTEAALNAIQRRYPQIYQTTERLLLDPQTIHVDAKDFMMSVNKIVPSSARSASSAAQPLPEHLKPLLEHTVQRAVRALQKVLPPAAKRNPLEEALWEDDVQSGSSVPDGGFGREMLLQSFEAMRVFRPRLLIHGQNGMGQGITGAALLHHLEGYHVQSLDIASLLGDSARTPEAAIVQLFVEAKRHKPSVIFIPGLAQWATSSSDSVRSTVKALLDGLSPADPVLLLAVAEEPVELLPRDVRSWFGYLDDNKVQIEAPGVEARRMYFNDVFEHAMRPPNEFPDALPRRKRQLEKLPIAPPRKPRELTVAELEQQKADDQRLLEHLKHRLGLVLVDLRKKHKRFTRDVWDEYNLRALTEQFDYRKEKGKVIVTILYDETSISTRRRRRSSVDVTGAERFGEAAKDLARGDEMQQDSDPVVSTSHAEIAAKPLTNGDVSMSDVNTAPEQAAMQASGAVQVTAGEANGTVLTNGHAPEEAKHRGHDLNVPGLPGLRHSSQPGYYERDLVLWTLTLEKMQKRLYHNGYLTVDQFVEDLGKIVWNAEMAQEVDQERLVRAHQCRNEAIIRLDAIIEPAFKAEVEGMAARTLKREQEEAKQTAKAAATASDNAAADAPRRPSGERSSARQQGKAPEIRLVDVLALERDGKRSRRSSSRVPSGAGDEAARKRLKQEADEQLAGQGYPRAPASQASSDAPIVQSTLVAAGGAQAQQVLGFDGRPVPTTHASISSSISSPGPSSGIATPTRTQALPSAPATGEAQHLSDALTILEAPTPQPAPVAHPPFKISHHDMSNLAGQVLALTHDFTIEQLEQLRAACFDAVWRHRSEWERSTLVQELRNLVQQIAAAVAIDKKERQLEAAALQAL</sequence>
<evidence type="ECO:0000256" key="4">
    <source>
        <dbReference type="ARBA" id="ARBA00022454"/>
    </source>
</evidence>
<feature type="compositionally biased region" description="Basic and acidic residues" evidence="10">
    <location>
        <begin position="115"/>
        <end position="127"/>
    </location>
</feature>
<dbReference type="PRINTS" id="PR00830">
    <property type="entry name" value="ENDOLAPTASE"/>
</dbReference>
<dbReference type="SUPFAM" id="SSF47370">
    <property type="entry name" value="Bromodomain"/>
    <property type="match status" value="1"/>
</dbReference>
<keyword evidence="8" id="KW-0103">Bromodomain</keyword>
<dbReference type="GO" id="GO:0140674">
    <property type="term" value="F:ATP-dependent histone chaperone activity"/>
    <property type="evidence" value="ECO:0007669"/>
    <property type="project" value="UniProtKB-ARBA"/>
</dbReference>
<feature type="compositionally biased region" description="Basic and acidic residues" evidence="10">
    <location>
        <begin position="1307"/>
        <end position="1321"/>
    </location>
</feature>
<feature type="region of interest" description="Disordered" evidence="10">
    <location>
        <begin position="1"/>
        <end position="356"/>
    </location>
</feature>
<evidence type="ECO:0000256" key="5">
    <source>
        <dbReference type="ARBA" id="ARBA00022741"/>
    </source>
</evidence>
<dbReference type="GO" id="GO:0005634">
    <property type="term" value="C:nucleus"/>
    <property type="evidence" value="ECO:0007669"/>
    <property type="project" value="UniProtKB-SubCell"/>
</dbReference>
<dbReference type="EMBL" id="KZ819384">
    <property type="protein sequence ID" value="PWN42020.1"/>
    <property type="molecule type" value="Genomic_DNA"/>
</dbReference>
<evidence type="ECO:0000256" key="8">
    <source>
        <dbReference type="ARBA" id="ARBA00023117"/>
    </source>
</evidence>
<feature type="compositionally biased region" description="Acidic residues" evidence="10">
    <location>
        <begin position="138"/>
        <end position="167"/>
    </location>
</feature>
<dbReference type="STRING" id="1522189.A0A316VX17"/>
<feature type="compositionally biased region" description="Acidic residues" evidence="10">
    <location>
        <begin position="222"/>
        <end position="232"/>
    </location>
</feature>
<feature type="compositionally biased region" description="Basic and acidic residues" evidence="10">
    <location>
        <begin position="1338"/>
        <end position="1348"/>
    </location>
</feature>
<dbReference type="GO" id="GO:0045815">
    <property type="term" value="P:transcription initiation-coupled chromatin remodeling"/>
    <property type="evidence" value="ECO:0007669"/>
    <property type="project" value="TreeGrafter"/>
</dbReference>
<proteinExistence type="inferred from homology"/>
<dbReference type="FunCoup" id="A0A316VX17">
    <property type="interactions" value="467"/>
</dbReference>
<evidence type="ECO:0000256" key="2">
    <source>
        <dbReference type="ARBA" id="ARBA00004286"/>
    </source>
</evidence>
<dbReference type="RefSeq" id="XP_025369180.1">
    <property type="nucleotide sequence ID" value="XM_025516189.1"/>
</dbReference>
<dbReference type="InterPro" id="IPR003959">
    <property type="entry name" value="ATPase_AAA_core"/>
</dbReference>
<dbReference type="Pfam" id="PF00004">
    <property type="entry name" value="AAA"/>
    <property type="match status" value="2"/>
</dbReference>
<feature type="compositionally biased region" description="Polar residues" evidence="10">
    <location>
        <begin position="1"/>
        <end position="14"/>
    </location>
</feature>
<protein>
    <submittedName>
        <fullName evidence="12">AAA-domain-containing protein</fullName>
    </submittedName>
</protein>
<feature type="region of interest" description="Disordered" evidence="10">
    <location>
        <begin position="1390"/>
        <end position="1433"/>
    </location>
</feature>
<evidence type="ECO:0000256" key="3">
    <source>
        <dbReference type="ARBA" id="ARBA00006914"/>
    </source>
</evidence>
<dbReference type="GO" id="GO:0005524">
    <property type="term" value="F:ATP binding"/>
    <property type="evidence" value="ECO:0007669"/>
    <property type="project" value="UniProtKB-KW"/>
</dbReference>
<keyword evidence="5" id="KW-0547">Nucleotide-binding</keyword>
<comment type="subcellular location">
    <subcellularLocation>
        <location evidence="2">Chromosome</location>
    </subcellularLocation>
    <subcellularLocation>
        <location evidence="1">Nucleus</location>
    </subcellularLocation>
</comment>
<dbReference type="GO" id="GO:0006337">
    <property type="term" value="P:nucleosome disassembly"/>
    <property type="evidence" value="ECO:0007669"/>
    <property type="project" value="TreeGrafter"/>
</dbReference>
<dbReference type="GO" id="GO:0016887">
    <property type="term" value="F:ATP hydrolysis activity"/>
    <property type="evidence" value="ECO:0007669"/>
    <property type="project" value="InterPro"/>
</dbReference>
<dbReference type="GeneID" id="37038059"/>
<dbReference type="InterPro" id="IPR003593">
    <property type="entry name" value="AAA+_ATPase"/>
</dbReference>
<feature type="compositionally biased region" description="Acidic residues" evidence="10">
    <location>
        <begin position="275"/>
        <end position="290"/>
    </location>
</feature>
<dbReference type="InterPro" id="IPR041569">
    <property type="entry name" value="AAA_lid_3"/>
</dbReference>
<feature type="compositionally biased region" description="Low complexity" evidence="10">
    <location>
        <begin position="205"/>
        <end position="221"/>
    </location>
</feature>
<dbReference type="OrthoDB" id="5421at2759"/>
<evidence type="ECO:0000256" key="6">
    <source>
        <dbReference type="ARBA" id="ARBA00022801"/>
    </source>
</evidence>
<name>A0A316VX17_9BASI</name>
<dbReference type="FunFam" id="3.40.50.300:FF:001218">
    <property type="entry name" value="AAA family ATPase, putative"/>
    <property type="match status" value="1"/>
</dbReference>
<keyword evidence="4" id="KW-0158">Chromosome</keyword>
<dbReference type="Gene3D" id="3.40.50.300">
    <property type="entry name" value="P-loop containing nucleotide triphosphate hydrolases"/>
    <property type="match status" value="2"/>
</dbReference>
<dbReference type="InParanoid" id="A0A316VX17"/>
<organism evidence="12 13">
    <name type="scientific">Ceraceosorus guamensis</name>
    <dbReference type="NCBI Taxonomy" id="1522189"/>
    <lineage>
        <taxon>Eukaryota</taxon>
        <taxon>Fungi</taxon>
        <taxon>Dikarya</taxon>
        <taxon>Basidiomycota</taxon>
        <taxon>Ustilaginomycotina</taxon>
        <taxon>Exobasidiomycetes</taxon>
        <taxon>Ceraceosorales</taxon>
        <taxon>Ceraceosoraceae</taxon>
        <taxon>Ceraceosorus</taxon>
    </lineage>
</organism>
<dbReference type="InterPro" id="IPR003960">
    <property type="entry name" value="ATPase_AAA_CS"/>
</dbReference>
<dbReference type="PANTHER" id="PTHR23069">
    <property type="entry name" value="AAA DOMAIN-CONTAINING"/>
    <property type="match status" value="1"/>
</dbReference>
<dbReference type="Pfam" id="PF17862">
    <property type="entry name" value="AAA_lid_3"/>
    <property type="match status" value="1"/>
</dbReference>
<dbReference type="Gene3D" id="1.10.8.60">
    <property type="match status" value="1"/>
</dbReference>
<dbReference type="PANTHER" id="PTHR23069:SF0">
    <property type="entry name" value="TAT-BINDING HOMOLOG 7"/>
    <property type="match status" value="1"/>
</dbReference>
<evidence type="ECO:0000259" key="11">
    <source>
        <dbReference type="SMART" id="SM00382"/>
    </source>
</evidence>
<accession>A0A316VX17</accession>
<keyword evidence="6" id="KW-0378">Hydrolase</keyword>
<dbReference type="InterPro" id="IPR027417">
    <property type="entry name" value="P-loop_NTPase"/>
</dbReference>
<dbReference type="FunFam" id="3.40.50.300:FF:000061">
    <property type="entry name" value="ATPase family, AAA domain-containing 2"/>
    <property type="match status" value="1"/>
</dbReference>
<dbReference type="FunFam" id="1.10.8.60:FF:000016">
    <property type="entry name" value="ATPase family AAA domain-containing protein 2B"/>
    <property type="match status" value="1"/>
</dbReference>
<dbReference type="GO" id="GO:0000785">
    <property type="term" value="C:chromatin"/>
    <property type="evidence" value="ECO:0007669"/>
    <property type="project" value="UniProtKB-ARBA"/>
</dbReference>
<comment type="similarity">
    <text evidence="3">Belongs to the AAA ATPase family.</text>
</comment>
<evidence type="ECO:0000313" key="12">
    <source>
        <dbReference type="EMBL" id="PWN42020.1"/>
    </source>
</evidence>
<keyword evidence="9" id="KW-0539">Nucleus</keyword>
<evidence type="ECO:0000256" key="9">
    <source>
        <dbReference type="ARBA" id="ARBA00023242"/>
    </source>
</evidence>
<reference evidence="12 13" key="1">
    <citation type="journal article" date="2018" name="Mol. Biol. Evol.">
        <title>Broad Genomic Sampling Reveals a Smut Pathogenic Ancestry of the Fungal Clade Ustilaginomycotina.</title>
        <authorList>
            <person name="Kijpornyongpan T."/>
            <person name="Mondo S.J."/>
            <person name="Barry K."/>
            <person name="Sandor L."/>
            <person name="Lee J."/>
            <person name="Lipzen A."/>
            <person name="Pangilinan J."/>
            <person name="LaButti K."/>
            <person name="Hainaut M."/>
            <person name="Henrissat B."/>
            <person name="Grigoriev I.V."/>
            <person name="Spatafora J.W."/>
            <person name="Aime M.C."/>
        </authorList>
    </citation>
    <scope>NUCLEOTIDE SEQUENCE [LARGE SCALE GENOMIC DNA]</scope>
    <source>
        <strain evidence="12 13">MCA 4658</strain>
    </source>
</reference>
<dbReference type="PROSITE" id="PS00674">
    <property type="entry name" value="AAA"/>
    <property type="match status" value="1"/>
</dbReference>
<feature type="compositionally biased region" description="Low complexity" evidence="10">
    <location>
        <begin position="1401"/>
        <end position="1415"/>
    </location>
</feature>
<feature type="compositionally biased region" description="Basic and acidic residues" evidence="10">
    <location>
        <begin position="1289"/>
        <end position="1299"/>
    </location>
</feature>
<evidence type="ECO:0000256" key="7">
    <source>
        <dbReference type="ARBA" id="ARBA00022840"/>
    </source>
</evidence>
<feature type="compositionally biased region" description="Basic and acidic residues" evidence="10">
    <location>
        <begin position="1264"/>
        <end position="1273"/>
    </location>
</feature>
<dbReference type="GO" id="GO:0003682">
    <property type="term" value="F:chromatin binding"/>
    <property type="evidence" value="ECO:0007669"/>
    <property type="project" value="TreeGrafter"/>
</dbReference>
<dbReference type="SMART" id="SM00382">
    <property type="entry name" value="AAA"/>
    <property type="match status" value="1"/>
</dbReference>
<dbReference type="GO" id="GO:0006334">
    <property type="term" value="P:nucleosome assembly"/>
    <property type="evidence" value="ECO:0007669"/>
    <property type="project" value="TreeGrafter"/>
</dbReference>
<dbReference type="InterPro" id="IPR036427">
    <property type="entry name" value="Bromodomain-like_sf"/>
</dbReference>
<dbReference type="Proteomes" id="UP000245783">
    <property type="component" value="Unassembled WGS sequence"/>
</dbReference>
<evidence type="ECO:0000256" key="10">
    <source>
        <dbReference type="SAM" id="MobiDB-lite"/>
    </source>
</evidence>
<dbReference type="GO" id="GO:0042393">
    <property type="term" value="F:histone binding"/>
    <property type="evidence" value="ECO:0007669"/>
    <property type="project" value="UniProtKB-ARBA"/>
</dbReference>
<feature type="region of interest" description="Disordered" evidence="10">
    <location>
        <begin position="1150"/>
        <end position="1169"/>
    </location>
</feature>
<dbReference type="SUPFAM" id="SSF52540">
    <property type="entry name" value="P-loop containing nucleoside triphosphate hydrolases"/>
    <property type="match status" value="2"/>
</dbReference>
<evidence type="ECO:0000313" key="13">
    <source>
        <dbReference type="Proteomes" id="UP000245783"/>
    </source>
</evidence>
<gene>
    <name evidence="12" type="ORF">IE81DRAFT_347749</name>
</gene>
<dbReference type="InterPro" id="IPR045199">
    <property type="entry name" value="ATAD2-like"/>
</dbReference>
<feature type="region of interest" description="Disordered" evidence="10">
    <location>
        <begin position="1264"/>
        <end position="1368"/>
    </location>
</feature>
<feature type="compositionally biased region" description="Low complexity" evidence="10">
    <location>
        <begin position="1274"/>
        <end position="1288"/>
    </location>
</feature>
<evidence type="ECO:0000256" key="1">
    <source>
        <dbReference type="ARBA" id="ARBA00004123"/>
    </source>
</evidence>
<keyword evidence="7" id="KW-0067">ATP-binding</keyword>